<protein>
    <submittedName>
        <fullName evidence="2">Uncharacterized protein</fullName>
    </submittedName>
</protein>
<sequence>MPARWVTETIETFLTEHVPAFKKAQQTSTVSNDFMPMILREFLKAFPIPSPPADASPEARQIYNQTYSATVLKREKQLYSWYYNNHSSTNVSSPVNALANLVAPLNKEKTKKKRALTSVQVFSKEFYDSEVKPLVEKELENMRENSEGRKLSRGAHLPVIARLTNEAWEGASESVKAEVEKKRLELLEENEEDDTVDEDDVIDQLPAIVEQFIKSIRQLDWTVSVFIGGMNRRQGQVTTSAFHAGENRAGLSFDESLSDYKERITDPFSAFVKDFYRGLKSQSPQAPIPTQSSEAEPASPTVPLPAPSPYPQQVPSPEPTRAKKAKKAKKARSANEPADRPANPPVYSLPNPPANSPMDPPIDPSLLQPISPPPQTASPILPPQLHLQPYNSGPSEPMPMTPVDTSVTGNKRHQPNSSSGQAQKRRRTGTTQDTEAGISNPPGRPKGKKQKPNVNEENTVGIRKSGRTRQAPKRDTTEFIGAAERVRRVTEDTADAL</sequence>
<gene>
    <name evidence="2" type="ORF">VKT23_016164</name>
</gene>
<feature type="compositionally biased region" description="Basic residues" evidence="1">
    <location>
        <begin position="322"/>
        <end position="332"/>
    </location>
</feature>
<reference evidence="2 3" key="1">
    <citation type="submission" date="2024-01" db="EMBL/GenBank/DDBJ databases">
        <title>A draft genome for the cacao thread blight pathogen Marasmiellus scandens.</title>
        <authorList>
            <person name="Baruah I.K."/>
            <person name="Leung J."/>
            <person name="Bukari Y."/>
            <person name="Amoako-Attah I."/>
            <person name="Meinhardt L.W."/>
            <person name="Bailey B.A."/>
            <person name="Cohen S.P."/>
        </authorList>
    </citation>
    <scope>NUCLEOTIDE SEQUENCE [LARGE SCALE GENOMIC DNA]</scope>
    <source>
        <strain evidence="2 3">GH-19</strain>
    </source>
</reference>
<name>A0ABR1IYU1_9AGAR</name>
<evidence type="ECO:0000256" key="1">
    <source>
        <dbReference type="SAM" id="MobiDB-lite"/>
    </source>
</evidence>
<accession>A0ABR1IYU1</accession>
<evidence type="ECO:0000313" key="3">
    <source>
        <dbReference type="Proteomes" id="UP001498398"/>
    </source>
</evidence>
<feature type="compositionally biased region" description="Polar residues" evidence="1">
    <location>
        <begin position="281"/>
        <end position="294"/>
    </location>
</feature>
<dbReference type="EMBL" id="JBANRG010000058">
    <property type="protein sequence ID" value="KAK7442566.1"/>
    <property type="molecule type" value="Genomic_DNA"/>
</dbReference>
<feature type="compositionally biased region" description="Pro residues" evidence="1">
    <location>
        <begin position="350"/>
        <end position="363"/>
    </location>
</feature>
<proteinExistence type="predicted"/>
<feature type="compositionally biased region" description="Pro residues" evidence="1">
    <location>
        <begin position="370"/>
        <end position="382"/>
    </location>
</feature>
<feature type="compositionally biased region" description="Pro residues" evidence="1">
    <location>
        <begin position="300"/>
        <end position="318"/>
    </location>
</feature>
<comment type="caution">
    <text evidence="2">The sequence shown here is derived from an EMBL/GenBank/DDBJ whole genome shotgun (WGS) entry which is preliminary data.</text>
</comment>
<organism evidence="2 3">
    <name type="scientific">Marasmiellus scandens</name>
    <dbReference type="NCBI Taxonomy" id="2682957"/>
    <lineage>
        <taxon>Eukaryota</taxon>
        <taxon>Fungi</taxon>
        <taxon>Dikarya</taxon>
        <taxon>Basidiomycota</taxon>
        <taxon>Agaricomycotina</taxon>
        <taxon>Agaricomycetes</taxon>
        <taxon>Agaricomycetidae</taxon>
        <taxon>Agaricales</taxon>
        <taxon>Marasmiineae</taxon>
        <taxon>Omphalotaceae</taxon>
        <taxon>Marasmiellus</taxon>
    </lineage>
</organism>
<feature type="region of interest" description="Disordered" evidence="1">
    <location>
        <begin position="281"/>
        <end position="497"/>
    </location>
</feature>
<dbReference type="Proteomes" id="UP001498398">
    <property type="component" value="Unassembled WGS sequence"/>
</dbReference>
<feature type="compositionally biased region" description="Polar residues" evidence="1">
    <location>
        <begin position="403"/>
        <end position="422"/>
    </location>
</feature>
<evidence type="ECO:0000313" key="2">
    <source>
        <dbReference type="EMBL" id="KAK7442566.1"/>
    </source>
</evidence>
<keyword evidence="3" id="KW-1185">Reference proteome</keyword>